<dbReference type="AlphaFoldDB" id="A0A855P7D0"/>
<dbReference type="EMBL" id="RKMZ01000001">
    <property type="protein sequence ID" value="ROX35479.1"/>
    <property type="molecule type" value="Genomic_DNA"/>
</dbReference>
<reference evidence="1 4" key="1">
    <citation type="submission" date="2018-04" db="EMBL/GenBank/DDBJ databases">
        <authorList>
            <person name="Van Tyne D."/>
        </authorList>
    </citation>
    <scope>NUCLEOTIDE SEQUENCE [LARGE SCALE GENOMIC DNA]</scope>
    <source>
        <strain evidence="1 4">B2535</strain>
    </source>
</reference>
<evidence type="ECO:0000313" key="2">
    <source>
        <dbReference type="EMBL" id="ROX35479.1"/>
    </source>
</evidence>
<reference evidence="3 6" key="3">
    <citation type="submission" date="2019-02" db="EMBL/GenBank/DDBJ databases">
        <title>From farm to fork: dissemination of Tn554::fexA-optrA in linezolid-resistant Enterococcus faecalis clones from chicken feces and meat in Tunisia.</title>
        <authorList>
            <person name="Tedim A.P."/>
            <person name="Elghaieb H."/>
            <person name="Abbassi M.S."/>
            <person name="Novais C."/>
            <person name="Hassen A."/>
            <person name="Peixe L."/>
            <person name="Freitas A.R."/>
        </authorList>
    </citation>
    <scope>NUCLEOTIDE SEQUENCE [LARGE SCALE GENOMIC DNA]</scope>
    <source>
        <strain evidence="3 6">728T</strain>
    </source>
</reference>
<proteinExistence type="predicted"/>
<comment type="caution">
    <text evidence="1">The sequence shown here is derived from an EMBL/GenBank/DDBJ whole genome shotgun (WGS) entry which is preliminary data.</text>
</comment>
<dbReference type="Proteomes" id="UP000292223">
    <property type="component" value="Unassembled WGS sequence"/>
</dbReference>
<gene>
    <name evidence="1" type="ORF">DAI13_05385</name>
    <name evidence="2" type="ORF">EGW16_03815</name>
    <name evidence="3" type="ORF">EU507_16080</name>
</gene>
<evidence type="ECO:0000313" key="4">
    <source>
        <dbReference type="Proteomes" id="UP000244140"/>
    </source>
</evidence>
<reference evidence="2 5" key="2">
    <citation type="submission" date="2018-10" db="EMBL/GenBank/DDBJ databases">
        <title>Genotypes and phenotypes of Enterococci isolated from broiler chickens.</title>
        <authorList>
            <person name="Muhammad A.R."/>
            <person name="Diarra M.S."/>
        </authorList>
    </citation>
    <scope>NUCLEOTIDE SEQUENCE [LARGE SCALE GENOMIC DNA]</scope>
    <source>
        <strain evidence="2 5">LIT2 A36'</strain>
    </source>
</reference>
<name>A0A855P7D0_ENTFL</name>
<protein>
    <submittedName>
        <fullName evidence="1">Uncharacterized protein</fullName>
    </submittedName>
</protein>
<sequence length="35" mass="4019">MASIGCLIIMKKIKKIPNPLFSLDWGFFIHERIAS</sequence>
<evidence type="ECO:0000313" key="1">
    <source>
        <dbReference type="EMBL" id="PTN77189.1"/>
    </source>
</evidence>
<dbReference type="Proteomes" id="UP000281488">
    <property type="component" value="Unassembled WGS sequence"/>
</dbReference>
<evidence type="ECO:0000313" key="5">
    <source>
        <dbReference type="Proteomes" id="UP000281488"/>
    </source>
</evidence>
<organism evidence="1 4">
    <name type="scientific">Enterococcus faecalis</name>
    <name type="common">Streptococcus faecalis</name>
    <dbReference type="NCBI Taxonomy" id="1351"/>
    <lineage>
        <taxon>Bacteria</taxon>
        <taxon>Bacillati</taxon>
        <taxon>Bacillota</taxon>
        <taxon>Bacilli</taxon>
        <taxon>Lactobacillales</taxon>
        <taxon>Enterococcaceae</taxon>
        <taxon>Enterococcus</taxon>
    </lineage>
</organism>
<accession>A0A855P7D0</accession>
<dbReference type="Proteomes" id="UP000244140">
    <property type="component" value="Unassembled WGS sequence"/>
</dbReference>
<dbReference type="EMBL" id="PZZH01000001">
    <property type="protein sequence ID" value="PTN77189.1"/>
    <property type="molecule type" value="Genomic_DNA"/>
</dbReference>
<evidence type="ECO:0000313" key="6">
    <source>
        <dbReference type="Proteomes" id="UP000292223"/>
    </source>
</evidence>
<evidence type="ECO:0000313" key="3">
    <source>
        <dbReference type="EMBL" id="RYU28962.1"/>
    </source>
</evidence>
<dbReference type="EMBL" id="SEWT01000018">
    <property type="protein sequence ID" value="RYU28962.1"/>
    <property type="molecule type" value="Genomic_DNA"/>
</dbReference>